<feature type="transmembrane region" description="Helical" evidence="7">
    <location>
        <begin position="239"/>
        <end position="258"/>
    </location>
</feature>
<keyword evidence="2" id="KW-0813">Transport</keyword>
<keyword evidence="4 7" id="KW-0812">Transmembrane</keyword>
<dbReference type="EMBL" id="CAKJTI010000052">
    <property type="protein sequence ID" value="CAG9615053.1"/>
    <property type="molecule type" value="Genomic_DNA"/>
</dbReference>
<evidence type="ECO:0000256" key="7">
    <source>
        <dbReference type="SAM" id="Phobius"/>
    </source>
</evidence>
<dbReference type="InterPro" id="IPR050171">
    <property type="entry name" value="MFS_Transporters"/>
</dbReference>
<feature type="transmembrane region" description="Helical" evidence="7">
    <location>
        <begin position="328"/>
        <end position="347"/>
    </location>
</feature>
<accession>A0ABM8YH10</accession>
<feature type="transmembrane region" description="Helical" evidence="7">
    <location>
        <begin position="359"/>
        <end position="378"/>
    </location>
</feature>
<feature type="transmembrane region" description="Helical" evidence="7">
    <location>
        <begin position="205"/>
        <end position="227"/>
    </location>
</feature>
<evidence type="ECO:0000256" key="2">
    <source>
        <dbReference type="ARBA" id="ARBA00022448"/>
    </source>
</evidence>
<feature type="transmembrane region" description="Helical" evidence="7">
    <location>
        <begin position="12"/>
        <end position="33"/>
    </location>
</feature>
<dbReference type="Pfam" id="PF07690">
    <property type="entry name" value="MFS_1"/>
    <property type="match status" value="1"/>
</dbReference>
<keyword evidence="3" id="KW-1003">Cell membrane</keyword>
<evidence type="ECO:0000256" key="5">
    <source>
        <dbReference type="ARBA" id="ARBA00022989"/>
    </source>
</evidence>
<evidence type="ECO:0000256" key="4">
    <source>
        <dbReference type="ARBA" id="ARBA00022692"/>
    </source>
</evidence>
<comment type="caution">
    <text evidence="9">The sequence shown here is derived from an EMBL/GenBank/DDBJ whole genome shotgun (WGS) entry which is preliminary data.</text>
</comment>
<dbReference type="CDD" id="cd17329">
    <property type="entry name" value="MFS_MdtH_MDR_like"/>
    <property type="match status" value="1"/>
</dbReference>
<keyword evidence="5 7" id="KW-1133">Transmembrane helix</keyword>
<feature type="transmembrane region" description="Helical" evidence="7">
    <location>
        <begin position="95"/>
        <end position="112"/>
    </location>
</feature>
<keyword evidence="6 7" id="KW-0472">Membrane</keyword>
<evidence type="ECO:0000256" key="3">
    <source>
        <dbReference type="ARBA" id="ARBA00022475"/>
    </source>
</evidence>
<dbReference type="Proteomes" id="UP000789423">
    <property type="component" value="Unassembled WGS sequence"/>
</dbReference>
<dbReference type="InterPro" id="IPR036259">
    <property type="entry name" value="MFS_trans_sf"/>
</dbReference>
<dbReference type="SUPFAM" id="SSF103473">
    <property type="entry name" value="MFS general substrate transporter"/>
    <property type="match status" value="1"/>
</dbReference>
<keyword evidence="10" id="KW-1185">Reference proteome</keyword>
<dbReference type="RefSeq" id="WP_230576972.1">
    <property type="nucleotide sequence ID" value="NZ_CAKJTI010000052.1"/>
</dbReference>
<feature type="transmembrane region" description="Helical" evidence="7">
    <location>
        <begin position="159"/>
        <end position="179"/>
    </location>
</feature>
<feature type="transmembrane region" description="Helical" evidence="7">
    <location>
        <begin position="133"/>
        <end position="153"/>
    </location>
</feature>
<dbReference type="PANTHER" id="PTHR23517">
    <property type="entry name" value="RESISTANCE PROTEIN MDTM, PUTATIVE-RELATED-RELATED"/>
    <property type="match status" value="1"/>
</dbReference>
<protein>
    <submittedName>
        <fullName evidence="9">Multidrug resistance protein MdtH</fullName>
    </submittedName>
</protein>
<evidence type="ECO:0000313" key="10">
    <source>
        <dbReference type="Proteomes" id="UP000789423"/>
    </source>
</evidence>
<evidence type="ECO:0000256" key="6">
    <source>
        <dbReference type="ARBA" id="ARBA00023136"/>
    </source>
</evidence>
<proteinExistence type="predicted"/>
<dbReference type="PROSITE" id="PS50850">
    <property type="entry name" value="MFS"/>
    <property type="match status" value="1"/>
</dbReference>
<feature type="transmembrane region" description="Helical" evidence="7">
    <location>
        <begin position="70"/>
        <end position="89"/>
    </location>
</feature>
<dbReference type="Gene3D" id="1.20.1250.20">
    <property type="entry name" value="MFS general substrate transporter like domains"/>
    <property type="match status" value="2"/>
</dbReference>
<dbReference type="InterPro" id="IPR020846">
    <property type="entry name" value="MFS_dom"/>
</dbReference>
<dbReference type="InterPro" id="IPR011701">
    <property type="entry name" value="MFS"/>
</dbReference>
<evidence type="ECO:0000256" key="1">
    <source>
        <dbReference type="ARBA" id="ARBA00004651"/>
    </source>
</evidence>
<sequence length="395" mass="44616">MKSFSVPIRFVLFSTFFMTLGHFAVMAFLTIYLSNSLHFSAMQVGTILTALTITSRIFPLFTGILADRVGYIIMMITGTILRGIGFLSLGIFSEFYTIMLATIFIGFGTAFYEPSARAVFGSQPAHIRKDTFTYLNLFLNGGAIIGPIAGSILLHWDPLYPFLFTGLLMLFLAFLFFLLRSHFHVTVHETQLLTGIKVAVQNKPFLSFSLIMVFFYTMFTQLTVALPLHMNNISHDQNLVGLVITINAITGFLFMIAFKYLFKKYHALSLVKYGVLLMGLSFLLIPISFHPYWLLVCVILFTIGETLVLPNADIAVANFSNEQYTATYFGFFQLSLALGFTIGNYTGTFFTKYWKDMSFPWIIFGLLGVVGFSLLHFLKPNVKRNENLLNIKQSM</sequence>
<gene>
    <name evidence="9" type="primary">mdtH</name>
    <name evidence="9" type="ORF">BACCIP111899_04289</name>
</gene>
<feature type="transmembrane region" description="Helical" evidence="7">
    <location>
        <begin position="39"/>
        <end position="58"/>
    </location>
</feature>
<feature type="transmembrane region" description="Helical" evidence="7">
    <location>
        <begin position="270"/>
        <end position="287"/>
    </location>
</feature>
<dbReference type="PANTHER" id="PTHR23517:SF2">
    <property type="entry name" value="MULTIDRUG RESISTANCE PROTEIN MDTH"/>
    <property type="match status" value="1"/>
</dbReference>
<feature type="transmembrane region" description="Helical" evidence="7">
    <location>
        <begin position="293"/>
        <end position="316"/>
    </location>
</feature>
<reference evidence="9 10" key="1">
    <citation type="submission" date="2021-10" db="EMBL/GenBank/DDBJ databases">
        <authorList>
            <person name="Criscuolo A."/>
        </authorList>
    </citation>
    <scope>NUCLEOTIDE SEQUENCE [LARGE SCALE GENOMIC DNA]</scope>
    <source>
        <strain evidence="10">CIP 111899</strain>
    </source>
</reference>
<comment type="subcellular location">
    <subcellularLocation>
        <location evidence="1">Cell membrane</location>
        <topology evidence="1">Multi-pass membrane protein</topology>
    </subcellularLocation>
</comment>
<feature type="domain" description="Major facilitator superfamily (MFS) profile" evidence="8">
    <location>
        <begin position="8"/>
        <end position="383"/>
    </location>
</feature>
<name>A0ABM8YH10_9BACI</name>
<evidence type="ECO:0000313" key="9">
    <source>
        <dbReference type="EMBL" id="CAG9615053.1"/>
    </source>
</evidence>
<evidence type="ECO:0000259" key="8">
    <source>
        <dbReference type="PROSITE" id="PS50850"/>
    </source>
</evidence>
<organism evidence="9 10">
    <name type="scientific">Bacillus rhizoplanae</name>
    <dbReference type="NCBI Taxonomy" id="2880966"/>
    <lineage>
        <taxon>Bacteria</taxon>
        <taxon>Bacillati</taxon>
        <taxon>Bacillota</taxon>
        <taxon>Bacilli</taxon>
        <taxon>Bacillales</taxon>
        <taxon>Bacillaceae</taxon>
        <taxon>Bacillus</taxon>
    </lineage>
</organism>